<accession>A0A432LGQ9</accession>
<proteinExistence type="predicted"/>
<name>A0A432LGQ9_9BACI</name>
<organism evidence="1 2">
    <name type="scientific">Lysinibacillus antri</name>
    <dbReference type="NCBI Taxonomy" id="2498145"/>
    <lineage>
        <taxon>Bacteria</taxon>
        <taxon>Bacillati</taxon>
        <taxon>Bacillota</taxon>
        <taxon>Bacilli</taxon>
        <taxon>Bacillales</taxon>
        <taxon>Bacillaceae</taxon>
        <taxon>Lysinibacillus</taxon>
    </lineage>
</organism>
<dbReference type="EMBL" id="RYYR01000001">
    <property type="protein sequence ID" value="RUL57098.1"/>
    <property type="molecule type" value="Genomic_DNA"/>
</dbReference>
<dbReference type="InterPro" id="IPR052022">
    <property type="entry name" value="26kDa_periplasmic_antigen"/>
</dbReference>
<gene>
    <name evidence="1" type="ORF">EK386_01380</name>
</gene>
<dbReference type="Gene3D" id="3.30.70.2970">
    <property type="entry name" value="Protein of unknown function (DUF541), domain 2"/>
    <property type="match status" value="1"/>
</dbReference>
<dbReference type="RefSeq" id="WP_126657212.1">
    <property type="nucleotide sequence ID" value="NZ_RYYR01000001.1"/>
</dbReference>
<dbReference type="GO" id="GO:0006974">
    <property type="term" value="P:DNA damage response"/>
    <property type="evidence" value="ECO:0007669"/>
    <property type="project" value="TreeGrafter"/>
</dbReference>
<dbReference type="PANTHER" id="PTHR34387:SF1">
    <property type="entry name" value="PERIPLASMIC IMMUNOGENIC PROTEIN"/>
    <property type="match status" value="1"/>
</dbReference>
<keyword evidence="2" id="KW-1185">Reference proteome</keyword>
<dbReference type="AlphaFoldDB" id="A0A432LGQ9"/>
<comment type="caution">
    <text evidence="1">The sequence shown here is derived from an EMBL/GenBank/DDBJ whole genome shotgun (WGS) entry which is preliminary data.</text>
</comment>
<protein>
    <submittedName>
        <fullName evidence="1">DUF541 domain-containing protein</fullName>
    </submittedName>
</protein>
<dbReference type="Pfam" id="PF04402">
    <property type="entry name" value="SIMPL"/>
    <property type="match status" value="1"/>
</dbReference>
<reference evidence="1 2" key="1">
    <citation type="submission" date="2018-12" db="EMBL/GenBank/DDBJ databases">
        <title>Lysinibacillus antri sp. nov., isolated from a cave soil.</title>
        <authorList>
            <person name="Narsing Rao M.P."/>
            <person name="Zhang H."/>
            <person name="Dong Z.-Y."/>
            <person name="Niu X.-K."/>
            <person name="Zhang K."/>
            <person name="Fang B.-Z."/>
            <person name="Kang Y.-Q."/>
            <person name="Xiao M."/>
            <person name="Li W.-J."/>
        </authorList>
    </citation>
    <scope>NUCLEOTIDE SEQUENCE [LARGE SCALE GENOMIC DNA]</scope>
    <source>
        <strain evidence="1 2">SYSU K30002</strain>
    </source>
</reference>
<evidence type="ECO:0000313" key="1">
    <source>
        <dbReference type="EMBL" id="RUL57098.1"/>
    </source>
</evidence>
<dbReference type="PANTHER" id="PTHR34387">
    <property type="entry name" value="SLR1258 PROTEIN"/>
    <property type="match status" value="1"/>
</dbReference>
<evidence type="ECO:0000313" key="2">
    <source>
        <dbReference type="Proteomes" id="UP000287910"/>
    </source>
</evidence>
<dbReference type="Gene3D" id="3.30.110.170">
    <property type="entry name" value="Protein of unknown function (DUF541), domain 1"/>
    <property type="match status" value="1"/>
</dbReference>
<dbReference type="InterPro" id="IPR007497">
    <property type="entry name" value="SIMPL/DUF541"/>
</dbReference>
<sequence>MDYTNAHHGSHRIRVITVTGNGKIETKPDYVELQIEVRTEAQDVTEAQRENAVKMNRVIQALLGLNIARTDIQTAFYNVFPRYDFVDGKQVFRGYEVTNALSVKIRNINEVGTVIDTAVKNGANQISQLSFKLENEDNYYKGALQLALQNANEKAQALAVSLRLSHLPQPIEIVEETGGGPILYKTVAMTGESFTTPVEQGMITVDASLRVKYQF</sequence>
<dbReference type="Proteomes" id="UP000287910">
    <property type="component" value="Unassembled WGS sequence"/>
</dbReference>